<keyword evidence="2" id="KW-1185">Reference proteome</keyword>
<sequence length="71" mass="8375">MRHFFILLGLIFFLSLNSCARRVVVRQPANVTVVKTLPRNYKVVRVNGTRYYVWGGKRYRKTRNGYVVVNI</sequence>
<name>A0A1M5MNA7_9FLAO</name>
<dbReference type="AlphaFoldDB" id="A0A1M5MNA7"/>
<accession>A0A1M5MNA7</accession>
<evidence type="ECO:0000313" key="1">
    <source>
        <dbReference type="EMBL" id="SHG78914.1"/>
    </source>
</evidence>
<gene>
    <name evidence="1" type="ORF">SAMN05444148_0948</name>
</gene>
<evidence type="ECO:0000313" key="2">
    <source>
        <dbReference type="Proteomes" id="UP000184522"/>
    </source>
</evidence>
<dbReference type="InterPro" id="IPR045398">
    <property type="entry name" value="DUF6515"/>
</dbReference>
<dbReference type="Proteomes" id="UP000184522">
    <property type="component" value="Unassembled WGS sequence"/>
</dbReference>
<dbReference type="RefSeq" id="WP_073083713.1">
    <property type="nucleotide sequence ID" value="NZ_FQWS01000001.1"/>
</dbReference>
<organism evidence="1 2">
    <name type="scientific">Winogradskyella jejuensis</name>
    <dbReference type="NCBI Taxonomy" id="1089305"/>
    <lineage>
        <taxon>Bacteria</taxon>
        <taxon>Pseudomonadati</taxon>
        <taxon>Bacteroidota</taxon>
        <taxon>Flavobacteriia</taxon>
        <taxon>Flavobacteriales</taxon>
        <taxon>Flavobacteriaceae</taxon>
        <taxon>Winogradskyella</taxon>
    </lineage>
</organism>
<reference evidence="2" key="1">
    <citation type="submission" date="2016-11" db="EMBL/GenBank/DDBJ databases">
        <authorList>
            <person name="Varghese N."/>
            <person name="Submissions S."/>
        </authorList>
    </citation>
    <scope>NUCLEOTIDE SEQUENCE [LARGE SCALE GENOMIC DNA]</scope>
    <source>
        <strain evidence="2">DSM 25330</strain>
    </source>
</reference>
<dbReference type="Pfam" id="PF20125">
    <property type="entry name" value="DUF6515"/>
    <property type="match status" value="1"/>
</dbReference>
<protein>
    <submittedName>
        <fullName evidence="1">Uncharacterized protein</fullName>
    </submittedName>
</protein>
<dbReference type="OrthoDB" id="1450875at2"/>
<dbReference type="EMBL" id="FQWS01000001">
    <property type="protein sequence ID" value="SHG78914.1"/>
    <property type="molecule type" value="Genomic_DNA"/>
</dbReference>
<proteinExistence type="predicted"/>
<dbReference type="STRING" id="1089305.SAMN05444148_0948"/>